<organism evidence="2 3">
    <name type="scientific">Leucocoprinus birnbaumii</name>
    <dbReference type="NCBI Taxonomy" id="56174"/>
    <lineage>
        <taxon>Eukaryota</taxon>
        <taxon>Fungi</taxon>
        <taxon>Dikarya</taxon>
        <taxon>Basidiomycota</taxon>
        <taxon>Agaricomycotina</taxon>
        <taxon>Agaricomycetes</taxon>
        <taxon>Agaricomycetidae</taxon>
        <taxon>Agaricales</taxon>
        <taxon>Agaricineae</taxon>
        <taxon>Agaricaceae</taxon>
        <taxon>Leucocoprinus</taxon>
    </lineage>
</organism>
<feature type="transmembrane region" description="Helical" evidence="1">
    <location>
        <begin position="336"/>
        <end position="357"/>
    </location>
</feature>
<feature type="transmembrane region" description="Helical" evidence="1">
    <location>
        <begin position="488"/>
        <end position="513"/>
    </location>
</feature>
<gene>
    <name evidence="2" type="ORF">NP233_g3828</name>
</gene>
<comment type="caution">
    <text evidence="2">The sequence shown here is derived from an EMBL/GenBank/DDBJ whole genome shotgun (WGS) entry which is preliminary data.</text>
</comment>
<feature type="transmembrane region" description="Helical" evidence="1">
    <location>
        <begin position="583"/>
        <end position="602"/>
    </location>
</feature>
<keyword evidence="1" id="KW-1133">Transmembrane helix</keyword>
<evidence type="ECO:0000313" key="3">
    <source>
        <dbReference type="Proteomes" id="UP001213000"/>
    </source>
</evidence>
<evidence type="ECO:0000313" key="2">
    <source>
        <dbReference type="EMBL" id="KAJ3571328.1"/>
    </source>
</evidence>
<evidence type="ECO:0000256" key="1">
    <source>
        <dbReference type="SAM" id="Phobius"/>
    </source>
</evidence>
<feature type="transmembrane region" description="Helical" evidence="1">
    <location>
        <begin position="212"/>
        <end position="233"/>
    </location>
</feature>
<feature type="transmembrane region" description="Helical" evidence="1">
    <location>
        <begin position="533"/>
        <end position="555"/>
    </location>
</feature>
<dbReference type="EMBL" id="JANIEX010000191">
    <property type="protein sequence ID" value="KAJ3571328.1"/>
    <property type="molecule type" value="Genomic_DNA"/>
</dbReference>
<evidence type="ECO:0008006" key="4">
    <source>
        <dbReference type="Google" id="ProtNLM"/>
    </source>
</evidence>
<feature type="transmembrane region" description="Helical" evidence="1">
    <location>
        <begin position="149"/>
        <end position="173"/>
    </location>
</feature>
<protein>
    <recommendedName>
        <fullName evidence="4">Transmembrane protein</fullName>
    </recommendedName>
</protein>
<sequence length="675" mass="75502">MDYLIVIRDYDSIEAVTGSQDCPVAQAPVVQDQRAGRLNCNVDPQKPFDHHGSSRQVGAPAHYISAYTTSIPYPRDFPPRKKRSRIVAVARPIASACQSPQLSNAAELSAILCQTLPYGIYLATCFPCCRTVFFVGSGREERWRHLNEVHWMMATIGLALFAILTFDLTISWLEIFQAFVNSDDAVAVFMEIRSWIKLAQIYRCWIVHGRRWIIIVPSIIIYLTNMAVVGRVLENLAASSPHAQGTLNEGTVRTWILVFYATVAIQNALTTSILVWRIWRVDKERMKYISRSASSLDRDHYPYRLRGVIRVIAESGAIYTTSVVATLISTAASSKVFYPLSCITFDLTGIAFNMILIRTSPRRDQHFTTFDGQTDLSTIRACSGQHQTVESLGGSILDIRKSSKQQEIELTGTRSWSNPGINHKTSKDVSLSLVHNFQAFVESDDATAVLLDLTNWTNIAQSVDQATAMILCDFVLIYRCWIVCGRRWIAVVPSITIFLANLAITGTFAEAMFTLSPGDQGTFTSGSLRSWSLAFFGTIATQNILTTSIIIWRIWRIEKENVGSLSSGYDWPPRRHLRRFIRVIAESGAMYTTCIIAAFISNAVESNAFYPISDTTIQMTGIAFNMILIRASPNRDQEFSTYDLPELTTYQVGSEYQTAHNIGGSTLSIQGQNRT</sequence>
<dbReference type="Proteomes" id="UP001213000">
    <property type="component" value="Unassembled WGS sequence"/>
</dbReference>
<keyword evidence="3" id="KW-1185">Reference proteome</keyword>
<keyword evidence="1" id="KW-0472">Membrane</keyword>
<proteinExistence type="predicted"/>
<accession>A0AAD5VWB7</accession>
<name>A0AAD5VWB7_9AGAR</name>
<feature type="transmembrane region" description="Helical" evidence="1">
    <location>
        <begin position="308"/>
        <end position="330"/>
    </location>
</feature>
<feature type="transmembrane region" description="Helical" evidence="1">
    <location>
        <begin position="253"/>
        <end position="279"/>
    </location>
</feature>
<keyword evidence="1" id="KW-0812">Transmembrane</keyword>
<reference evidence="2" key="1">
    <citation type="submission" date="2022-07" db="EMBL/GenBank/DDBJ databases">
        <title>Genome Sequence of Leucocoprinus birnbaumii.</title>
        <authorList>
            <person name="Buettner E."/>
        </authorList>
    </citation>
    <scope>NUCLEOTIDE SEQUENCE</scope>
    <source>
        <strain evidence="2">VT141</strain>
    </source>
</reference>
<dbReference type="AlphaFoldDB" id="A0AAD5VWB7"/>
<feature type="transmembrane region" description="Helical" evidence="1">
    <location>
        <begin position="608"/>
        <end position="629"/>
    </location>
</feature>